<dbReference type="AlphaFoldDB" id="A0A5E7XWC2"/>
<accession>A0A5E7XWC2</accession>
<protein>
    <submittedName>
        <fullName evidence="1">Uncharacterized protein</fullName>
    </submittedName>
</protein>
<dbReference type="EMBL" id="CABVLI010000022">
    <property type="protein sequence ID" value="VVS98825.1"/>
    <property type="molecule type" value="Genomic_DNA"/>
</dbReference>
<organism evidence="1 2">
    <name type="scientific">Sphingomonas aurantiaca</name>
    <dbReference type="NCBI Taxonomy" id="185949"/>
    <lineage>
        <taxon>Bacteria</taxon>
        <taxon>Pseudomonadati</taxon>
        <taxon>Pseudomonadota</taxon>
        <taxon>Alphaproteobacteria</taxon>
        <taxon>Sphingomonadales</taxon>
        <taxon>Sphingomonadaceae</taxon>
        <taxon>Sphingomonas</taxon>
    </lineage>
</organism>
<reference evidence="1 2" key="1">
    <citation type="submission" date="2019-09" db="EMBL/GenBank/DDBJ databases">
        <authorList>
            <person name="Dittami M. S."/>
        </authorList>
    </citation>
    <scope>NUCLEOTIDE SEQUENCE [LARGE SCALE GENOMIC DNA]</scope>
    <source>
        <strain evidence="1">SPHINGO391</strain>
    </source>
</reference>
<sequence length="48" mass="5432">MHVQTARTQAWLAELASIQAEIAAHGMPERAPLPAVKRTRKLKPLWEE</sequence>
<dbReference type="Proteomes" id="UP000326857">
    <property type="component" value="Unassembled WGS sequence"/>
</dbReference>
<evidence type="ECO:0000313" key="2">
    <source>
        <dbReference type="Proteomes" id="UP000326857"/>
    </source>
</evidence>
<name>A0A5E7XWC2_9SPHN</name>
<evidence type="ECO:0000313" key="1">
    <source>
        <dbReference type="EMBL" id="VVS98825.1"/>
    </source>
</evidence>
<proteinExistence type="predicted"/>
<gene>
    <name evidence="1" type="ORF">SPHINGO391_290012</name>
</gene>